<accession>A0AAV7QWJ4</accession>
<evidence type="ECO:0000313" key="3">
    <source>
        <dbReference type="Proteomes" id="UP001066276"/>
    </source>
</evidence>
<reference evidence="2" key="1">
    <citation type="journal article" date="2022" name="bioRxiv">
        <title>Sequencing and chromosome-scale assembly of the giantPleurodeles waltlgenome.</title>
        <authorList>
            <person name="Brown T."/>
            <person name="Elewa A."/>
            <person name="Iarovenko S."/>
            <person name="Subramanian E."/>
            <person name="Araus A.J."/>
            <person name="Petzold A."/>
            <person name="Susuki M."/>
            <person name="Suzuki K.-i.T."/>
            <person name="Hayashi T."/>
            <person name="Toyoda A."/>
            <person name="Oliveira C."/>
            <person name="Osipova E."/>
            <person name="Leigh N.D."/>
            <person name="Simon A."/>
            <person name="Yun M.H."/>
        </authorList>
    </citation>
    <scope>NUCLEOTIDE SEQUENCE</scope>
    <source>
        <strain evidence="2">20211129_DDA</strain>
        <tissue evidence="2">Liver</tissue>
    </source>
</reference>
<proteinExistence type="predicted"/>
<dbReference type="AlphaFoldDB" id="A0AAV7QWJ4"/>
<protein>
    <submittedName>
        <fullName evidence="2">Uncharacterized protein</fullName>
    </submittedName>
</protein>
<feature type="compositionally biased region" description="Basic and acidic residues" evidence="1">
    <location>
        <begin position="116"/>
        <end position="128"/>
    </location>
</feature>
<comment type="caution">
    <text evidence="2">The sequence shown here is derived from an EMBL/GenBank/DDBJ whole genome shotgun (WGS) entry which is preliminary data.</text>
</comment>
<sequence length="166" mass="17687">MPIDCLLGNELPQVSRGLEGLSARDALTVQLSGVPCSRLSDNPAPGAPESGPVFRSCYGVDGALQCHSNGDAGNRLGNPDIRVPDSKEKEDGLGAMNAEEETNAVGNENTEDEETKDLGGTKNREDTLGKNGHPRTGSRAEGRNLRHVPGGTWLTKVQSFLKDKFF</sequence>
<feature type="region of interest" description="Disordered" evidence="1">
    <location>
        <begin position="68"/>
        <end position="147"/>
    </location>
</feature>
<feature type="compositionally biased region" description="Basic and acidic residues" evidence="1">
    <location>
        <begin position="82"/>
        <end position="92"/>
    </location>
</feature>
<dbReference type="EMBL" id="JANPWB010000010">
    <property type="protein sequence ID" value="KAJ1143404.1"/>
    <property type="molecule type" value="Genomic_DNA"/>
</dbReference>
<keyword evidence="3" id="KW-1185">Reference proteome</keyword>
<dbReference type="Proteomes" id="UP001066276">
    <property type="component" value="Chromosome 6"/>
</dbReference>
<gene>
    <name evidence="2" type="ORF">NDU88_009713</name>
</gene>
<organism evidence="2 3">
    <name type="scientific">Pleurodeles waltl</name>
    <name type="common">Iberian ribbed newt</name>
    <dbReference type="NCBI Taxonomy" id="8319"/>
    <lineage>
        <taxon>Eukaryota</taxon>
        <taxon>Metazoa</taxon>
        <taxon>Chordata</taxon>
        <taxon>Craniata</taxon>
        <taxon>Vertebrata</taxon>
        <taxon>Euteleostomi</taxon>
        <taxon>Amphibia</taxon>
        <taxon>Batrachia</taxon>
        <taxon>Caudata</taxon>
        <taxon>Salamandroidea</taxon>
        <taxon>Salamandridae</taxon>
        <taxon>Pleurodelinae</taxon>
        <taxon>Pleurodeles</taxon>
    </lineage>
</organism>
<name>A0AAV7QWJ4_PLEWA</name>
<evidence type="ECO:0000313" key="2">
    <source>
        <dbReference type="EMBL" id="KAJ1143404.1"/>
    </source>
</evidence>
<evidence type="ECO:0000256" key="1">
    <source>
        <dbReference type="SAM" id="MobiDB-lite"/>
    </source>
</evidence>